<dbReference type="GeneID" id="26513646"/>
<dbReference type="KEGG" id="dan:26513646"/>
<feature type="region of interest" description="Disordered" evidence="1">
    <location>
        <begin position="1"/>
        <end position="28"/>
    </location>
</feature>
<feature type="compositionally biased region" description="Basic and acidic residues" evidence="1">
    <location>
        <begin position="975"/>
        <end position="988"/>
    </location>
</feature>
<proteinExistence type="predicted"/>
<evidence type="ECO:0000256" key="1">
    <source>
        <dbReference type="SAM" id="MobiDB-lite"/>
    </source>
</evidence>
<dbReference type="OrthoDB" id="7872739at2759"/>
<feature type="region of interest" description="Disordered" evidence="1">
    <location>
        <begin position="1602"/>
        <end position="1622"/>
    </location>
</feature>
<dbReference type="InterPro" id="IPR031732">
    <property type="entry name" value="DUF4729"/>
</dbReference>
<evidence type="ECO:0000313" key="4">
    <source>
        <dbReference type="EMBL" id="KPU74994.1"/>
    </source>
</evidence>
<feature type="region of interest" description="Disordered" evidence="1">
    <location>
        <begin position="965"/>
        <end position="1036"/>
    </location>
</feature>
<feature type="compositionally biased region" description="Gly residues" evidence="1">
    <location>
        <begin position="395"/>
        <end position="413"/>
    </location>
</feature>
<evidence type="ECO:0000259" key="2">
    <source>
        <dbReference type="Pfam" id="PF15866"/>
    </source>
</evidence>
<feature type="region of interest" description="Disordered" evidence="1">
    <location>
        <begin position="537"/>
        <end position="563"/>
    </location>
</feature>
<gene>
    <name evidence="4" type="primary">Dana\GF26237</name>
    <name evidence="4" type="ORF">GF26237</name>
</gene>
<feature type="compositionally biased region" description="Gly residues" evidence="1">
    <location>
        <begin position="426"/>
        <end position="439"/>
    </location>
</feature>
<name>A0A0P8XJJ5_DROAN</name>
<feature type="compositionally biased region" description="Polar residues" evidence="1">
    <location>
        <begin position="244"/>
        <end position="257"/>
    </location>
</feature>
<accession>A0A0P8XJJ5</accession>
<feature type="compositionally biased region" description="Polar residues" evidence="1">
    <location>
        <begin position="1007"/>
        <end position="1023"/>
    </location>
</feature>
<feature type="compositionally biased region" description="Acidic residues" evidence="1">
    <location>
        <begin position="547"/>
        <end position="560"/>
    </location>
</feature>
<evidence type="ECO:0000313" key="5">
    <source>
        <dbReference type="Proteomes" id="UP000007801"/>
    </source>
</evidence>
<evidence type="ECO:0000313" key="3">
    <source>
        <dbReference type="EMBL" id="KPU74993.1"/>
    </source>
</evidence>
<feature type="region of interest" description="Disordered" evidence="1">
    <location>
        <begin position="224"/>
        <end position="293"/>
    </location>
</feature>
<keyword evidence="5" id="KW-1185">Reference proteome</keyword>
<dbReference type="Pfam" id="PF15866">
    <property type="entry name" value="DUF4729"/>
    <property type="match status" value="1"/>
</dbReference>
<feature type="compositionally biased region" description="Basic and acidic residues" evidence="1">
    <location>
        <begin position="326"/>
        <end position="354"/>
    </location>
</feature>
<organism evidence="4 5">
    <name type="scientific">Drosophila ananassae</name>
    <name type="common">Fruit fly</name>
    <dbReference type="NCBI Taxonomy" id="7217"/>
    <lineage>
        <taxon>Eukaryota</taxon>
        <taxon>Metazoa</taxon>
        <taxon>Ecdysozoa</taxon>
        <taxon>Arthropoda</taxon>
        <taxon>Hexapoda</taxon>
        <taxon>Insecta</taxon>
        <taxon>Pterygota</taxon>
        <taxon>Neoptera</taxon>
        <taxon>Endopterygota</taxon>
        <taxon>Diptera</taxon>
        <taxon>Brachycera</taxon>
        <taxon>Muscomorpha</taxon>
        <taxon>Ephydroidea</taxon>
        <taxon>Drosophilidae</taxon>
        <taxon>Drosophila</taxon>
        <taxon>Sophophora</taxon>
    </lineage>
</organism>
<feature type="compositionally biased region" description="Low complexity" evidence="1">
    <location>
        <begin position="440"/>
        <end position="457"/>
    </location>
</feature>
<dbReference type="Proteomes" id="UP000007801">
    <property type="component" value="Unassembled WGS sequence"/>
</dbReference>
<feature type="compositionally biased region" description="Basic and acidic residues" evidence="1">
    <location>
        <begin position="1605"/>
        <end position="1619"/>
    </location>
</feature>
<dbReference type="EMBL" id="CH902622">
    <property type="protein sequence ID" value="KPU74993.1"/>
    <property type="molecule type" value="Genomic_DNA"/>
</dbReference>
<feature type="compositionally biased region" description="Low complexity" evidence="1">
    <location>
        <begin position="1024"/>
        <end position="1036"/>
    </location>
</feature>
<reference evidence="4" key="2">
    <citation type="journal article" date="2008" name="Bioinformatics">
        <title>Assembly reconciliation.</title>
        <authorList>
            <person name="Zimin A.V."/>
            <person name="Smith D.R."/>
            <person name="Sutton G."/>
            <person name="Yorke J.A."/>
        </authorList>
    </citation>
    <scope>NUCLEOTIDE SEQUENCE</scope>
    <source>
        <strain evidence="4">TSC#14024-0371.13</strain>
    </source>
</reference>
<reference evidence="4 5" key="1">
    <citation type="journal article" date="2007" name="Nature">
        <title>Evolution of genes and genomes on the Drosophila phylogeny.</title>
        <authorList>
            <consortium name="Drosophila 12 Genomes Consortium"/>
            <person name="Clark A.G."/>
            <person name="Eisen M.B."/>
            <person name="Smith D.R."/>
            <person name="Bergman C.M."/>
            <person name="Oliver B."/>
            <person name="Markow T.A."/>
            <person name="Kaufman T.C."/>
            <person name="Kellis M."/>
            <person name="Gelbart W."/>
            <person name="Iyer V.N."/>
            <person name="Pollard D.A."/>
            <person name="Sackton T.B."/>
            <person name="Larracuente A.M."/>
            <person name="Singh N.D."/>
            <person name="Abad J.P."/>
            <person name="Abt D.N."/>
            <person name="Adryan B."/>
            <person name="Aguade M."/>
            <person name="Akashi H."/>
            <person name="Anderson W.W."/>
            <person name="Aquadro C.F."/>
            <person name="Ardell D.H."/>
            <person name="Arguello R."/>
            <person name="Artieri C.G."/>
            <person name="Barbash D.A."/>
            <person name="Barker D."/>
            <person name="Barsanti P."/>
            <person name="Batterham P."/>
            <person name="Batzoglou S."/>
            <person name="Begun D."/>
            <person name="Bhutkar A."/>
            <person name="Blanco E."/>
            <person name="Bosak S.A."/>
            <person name="Bradley R.K."/>
            <person name="Brand A.D."/>
            <person name="Brent M.R."/>
            <person name="Brooks A.N."/>
            <person name="Brown R.H."/>
            <person name="Butlin R.K."/>
            <person name="Caggese C."/>
            <person name="Calvi B.R."/>
            <person name="Bernardo de Carvalho A."/>
            <person name="Caspi A."/>
            <person name="Castrezana S."/>
            <person name="Celniker S.E."/>
            <person name="Chang J.L."/>
            <person name="Chapple C."/>
            <person name="Chatterji S."/>
            <person name="Chinwalla A."/>
            <person name="Civetta A."/>
            <person name="Clifton S.W."/>
            <person name="Comeron J.M."/>
            <person name="Costello J.C."/>
            <person name="Coyne J.A."/>
            <person name="Daub J."/>
            <person name="David R.G."/>
            <person name="Delcher A.L."/>
            <person name="Delehaunty K."/>
            <person name="Do C.B."/>
            <person name="Ebling H."/>
            <person name="Edwards K."/>
            <person name="Eickbush T."/>
            <person name="Evans J.D."/>
            <person name="Filipski A."/>
            <person name="Findeiss S."/>
            <person name="Freyhult E."/>
            <person name="Fulton L."/>
            <person name="Fulton R."/>
            <person name="Garcia A.C."/>
            <person name="Gardiner A."/>
            <person name="Garfield D.A."/>
            <person name="Garvin B.E."/>
            <person name="Gibson G."/>
            <person name="Gilbert D."/>
            <person name="Gnerre S."/>
            <person name="Godfrey J."/>
            <person name="Good R."/>
            <person name="Gotea V."/>
            <person name="Gravely B."/>
            <person name="Greenberg A.J."/>
            <person name="Griffiths-Jones S."/>
            <person name="Gross S."/>
            <person name="Guigo R."/>
            <person name="Gustafson E.A."/>
            <person name="Haerty W."/>
            <person name="Hahn M.W."/>
            <person name="Halligan D.L."/>
            <person name="Halpern A.L."/>
            <person name="Halter G.M."/>
            <person name="Han M.V."/>
            <person name="Heger A."/>
            <person name="Hillier L."/>
            <person name="Hinrichs A.S."/>
            <person name="Holmes I."/>
            <person name="Hoskins R.A."/>
            <person name="Hubisz M.J."/>
            <person name="Hultmark D."/>
            <person name="Huntley M.A."/>
            <person name="Jaffe D.B."/>
            <person name="Jagadeeshan S."/>
            <person name="Jeck W.R."/>
            <person name="Johnson J."/>
            <person name="Jones C.D."/>
            <person name="Jordan W.C."/>
            <person name="Karpen G.H."/>
            <person name="Kataoka E."/>
            <person name="Keightley P.D."/>
            <person name="Kheradpour P."/>
            <person name="Kirkness E.F."/>
            <person name="Koerich L.B."/>
            <person name="Kristiansen K."/>
            <person name="Kudrna D."/>
            <person name="Kulathinal R.J."/>
            <person name="Kumar S."/>
            <person name="Kwok R."/>
            <person name="Lander E."/>
            <person name="Langley C.H."/>
            <person name="Lapoint R."/>
            <person name="Lazzaro B.P."/>
            <person name="Lee S.J."/>
            <person name="Levesque L."/>
            <person name="Li R."/>
            <person name="Lin C.F."/>
            <person name="Lin M.F."/>
            <person name="Lindblad-Toh K."/>
            <person name="Llopart A."/>
            <person name="Long M."/>
            <person name="Low L."/>
            <person name="Lozovsky E."/>
            <person name="Lu J."/>
            <person name="Luo M."/>
            <person name="Machado C.A."/>
            <person name="Makalowski W."/>
            <person name="Marzo M."/>
            <person name="Matsuda M."/>
            <person name="Matzkin L."/>
            <person name="McAllister B."/>
            <person name="McBride C.S."/>
            <person name="McKernan B."/>
            <person name="McKernan K."/>
            <person name="Mendez-Lago M."/>
            <person name="Minx P."/>
            <person name="Mollenhauer M.U."/>
            <person name="Montooth K."/>
            <person name="Mount S.M."/>
            <person name="Mu X."/>
            <person name="Myers E."/>
            <person name="Negre B."/>
            <person name="Newfeld S."/>
            <person name="Nielsen R."/>
            <person name="Noor M.A."/>
            <person name="O'Grady P."/>
            <person name="Pachter L."/>
            <person name="Papaceit M."/>
            <person name="Parisi M.J."/>
            <person name="Parisi M."/>
            <person name="Parts L."/>
            <person name="Pedersen J.S."/>
            <person name="Pesole G."/>
            <person name="Phillippy A.M."/>
            <person name="Ponting C.P."/>
            <person name="Pop M."/>
            <person name="Porcelli D."/>
            <person name="Powell J.R."/>
            <person name="Prohaska S."/>
            <person name="Pruitt K."/>
            <person name="Puig M."/>
            <person name="Quesneville H."/>
            <person name="Ram K.R."/>
            <person name="Rand D."/>
            <person name="Rasmussen M.D."/>
            <person name="Reed L.K."/>
            <person name="Reenan R."/>
            <person name="Reily A."/>
            <person name="Remington K.A."/>
            <person name="Rieger T.T."/>
            <person name="Ritchie M.G."/>
            <person name="Robin C."/>
            <person name="Rogers Y.H."/>
            <person name="Rohde C."/>
            <person name="Rozas J."/>
            <person name="Rubenfield M.J."/>
            <person name="Ruiz A."/>
            <person name="Russo S."/>
            <person name="Salzberg S.L."/>
            <person name="Sanchez-Gracia A."/>
            <person name="Saranga D.J."/>
            <person name="Sato H."/>
            <person name="Schaeffer S.W."/>
            <person name="Schatz M.C."/>
            <person name="Schlenke T."/>
            <person name="Schwartz R."/>
            <person name="Segarra C."/>
            <person name="Singh R.S."/>
            <person name="Sirot L."/>
            <person name="Sirota M."/>
            <person name="Sisneros N.B."/>
            <person name="Smith C.D."/>
            <person name="Smith T.F."/>
            <person name="Spieth J."/>
            <person name="Stage D.E."/>
            <person name="Stark A."/>
            <person name="Stephan W."/>
            <person name="Strausberg R.L."/>
            <person name="Strempel S."/>
            <person name="Sturgill D."/>
            <person name="Sutton G."/>
            <person name="Sutton G.G."/>
            <person name="Tao W."/>
            <person name="Teichmann S."/>
            <person name="Tobari Y.N."/>
            <person name="Tomimura Y."/>
            <person name="Tsolas J.M."/>
            <person name="Valente V.L."/>
            <person name="Venter E."/>
            <person name="Venter J.C."/>
            <person name="Vicario S."/>
            <person name="Vieira F.G."/>
            <person name="Vilella A.J."/>
            <person name="Villasante A."/>
            <person name="Walenz B."/>
            <person name="Wang J."/>
            <person name="Wasserman M."/>
            <person name="Watts T."/>
            <person name="Wilson D."/>
            <person name="Wilson R.K."/>
            <person name="Wing R.A."/>
            <person name="Wolfner M.F."/>
            <person name="Wong A."/>
            <person name="Wong G.K."/>
            <person name="Wu C.I."/>
            <person name="Wu G."/>
            <person name="Yamamoto D."/>
            <person name="Yang H.P."/>
            <person name="Yang S.P."/>
            <person name="Yorke J.A."/>
            <person name="Yoshida K."/>
            <person name="Zdobnov E."/>
            <person name="Zhang P."/>
            <person name="Zhang Y."/>
            <person name="Zimin A.V."/>
            <person name="Baldwin J."/>
            <person name="Abdouelleil A."/>
            <person name="Abdulkadir J."/>
            <person name="Abebe A."/>
            <person name="Abera B."/>
            <person name="Abreu J."/>
            <person name="Acer S.C."/>
            <person name="Aftuck L."/>
            <person name="Alexander A."/>
            <person name="An P."/>
            <person name="Anderson E."/>
            <person name="Anderson S."/>
            <person name="Arachi H."/>
            <person name="Azer M."/>
            <person name="Bachantsang P."/>
            <person name="Barry A."/>
            <person name="Bayul T."/>
            <person name="Berlin A."/>
            <person name="Bessette D."/>
            <person name="Bloom T."/>
            <person name="Blye J."/>
            <person name="Boguslavskiy L."/>
            <person name="Bonnet C."/>
            <person name="Boukhgalter B."/>
            <person name="Bourzgui I."/>
            <person name="Brown A."/>
            <person name="Cahill P."/>
            <person name="Channer S."/>
            <person name="Cheshatsang Y."/>
            <person name="Chuda L."/>
            <person name="Citroen M."/>
            <person name="Collymore A."/>
            <person name="Cooke P."/>
            <person name="Costello M."/>
            <person name="D'Aco K."/>
            <person name="Daza R."/>
            <person name="De Haan G."/>
            <person name="DeGray S."/>
            <person name="DeMaso C."/>
            <person name="Dhargay N."/>
            <person name="Dooley K."/>
            <person name="Dooley E."/>
            <person name="Doricent M."/>
            <person name="Dorje P."/>
            <person name="Dorjee K."/>
            <person name="Dupes A."/>
            <person name="Elong R."/>
            <person name="Falk J."/>
            <person name="Farina A."/>
            <person name="Faro S."/>
            <person name="Ferguson D."/>
            <person name="Fisher S."/>
            <person name="Foley C.D."/>
            <person name="Franke A."/>
            <person name="Friedrich D."/>
            <person name="Gadbois L."/>
            <person name="Gearin G."/>
            <person name="Gearin C.R."/>
            <person name="Giannoukos G."/>
            <person name="Goode T."/>
            <person name="Graham J."/>
            <person name="Grandbois E."/>
            <person name="Grewal S."/>
            <person name="Gyaltsen K."/>
            <person name="Hafez N."/>
            <person name="Hagos B."/>
            <person name="Hall J."/>
            <person name="Henson C."/>
            <person name="Hollinger A."/>
            <person name="Honan T."/>
            <person name="Huard M.D."/>
            <person name="Hughes L."/>
            <person name="Hurhula B."/>
            <person name="Husby M.E."/>
            <person name="Kamat A."/>
            <person name="Kanga B."/>
            <person name="Kashin S."/>
            <person name="Khazanovich D."/>
            <person name="Kisner P."/>
            <person name="Lance K."/>
            <person name="Lara M."/>
            <person name="Lee W."/>
            <person name="Lennon N."/>
            <person name="Letendre F."/>
            <person name="LeVine R."/>
            <person name="Lipovsky A."/>
            <person name="Liu X."/>
            <person name="Liu J."/>
            <person name="Liu S."/>
            <person name="Lokyitsang T."/>
            <person name="Lokyitsang Y."/>
            <person name="Lubonja R."/>
            <person name="Lui A."/>
            <person name="MacDonald P."/>
            <person name="Magnisalis V."/>
            <person name="Maru K."/>
            <person name="Matthews C."/>
            <person name="McCusker W."/>
            <person name="McDonough S."/>
            <person name="Mehta T."/>
            <person name="Meldrim J."/>
            <person name="Meneus L."/>
            <person name="Mihai O."/>
            <person name="Mihalev A."/>
            <person name="Mihova T."/>
            <person name="Mittelman R."/>
            <person name="Mlenga V."/>
            <person name="Montmayeur A."/>
            <person name="Mulrain L."/>
            <person name="Navidi A."/>
            <person name="Naylor J."/>
            <person name="Negash T."/>
            <person name="Nguyen T."/>
            <person name="Nguyen N."/>
            <person name="Nicol R."/>
            <person name="Norbu C."/>
            <person name="Norbu N."/>
            <person name="Novod N."/>
            <person name="O'Neill B."/>
            <person name="Osman S."/>
            <person name="Markiewicz E."/>
            <person name="Oyono O.L."/>
            <person name="Patti C."/>
            <person name="Phunkhang P."/>
            <person name="Pierre F."/>
            <person name="Priest M."/>
            <person name="Raghuraman S."/>
            <person name="Rege F."/>
            <person name="Reyes R."/>
            <person name="Rise C."/>
            <person name="Rogov P."/>
            <person name="Ross K."/>
            <person name="Ryan E."/>
            <person name="Settipalli S."/>
            <person name="Shea T."/>
            <person name="Sherpa N."/>
            <person name="Shi L."/>
            <person name="Shih D."/>
            <person name="Sparrow T."/>
            <person name="Spaulding J."/>
            <person name="Stalker J."/>
            <person name="Stange-Thomann N."/>
            <person name="Stavropoulos S."/>
            <person name="Stone C."/>
            <person name="Strader C."/>
            <person name="Tesfaye S."/>
            <person name="Thomson T."/>
            <person name="Thoulutsang Y."/>
            <person name="Thoulutsang D."/>
            <person name="Topham K."/>
            <person name="Topping I."/>
            <person name="Tsamla T."/>
            <person name="Vassiliev H."/>
            <person name="Vo A."/>
            <person name="Wangchuk T."/>
            <person name="Wangdi T."/>
            <person name="Weiand M."/>
            <person name="Wilkinson J."/>
            <person name="Wilson A."/>
            <person name="Yadav S."/>
            <person name="Young G."/>
            <person name="Yu Q."/>
            <person name="Zembek L."/>
            <person name="Zhong D."/>
            <person name="Zimmer A."/>
            <person name="Zwirko Z."/>
            <person name="Jaffe D.B."/>
            <person name="Alvarez P."/>
            <person name="Brockman W."/>
            <person name="Butler J."/>
            <person name="Chin C."/>
            <person name="Gnerre S."/>
            <person name="Grabherr M."/>
            <person name="Kleber M."/>
            <person name="Mauceli E."/>
            <person name="MacCallum I."/>
        </authorList>
    </citation>
    <scope>NUCLEOTIDE SEQUENCE [LARGE SCALE GENOMIC DNA]</scope>
    <source>
        <strain evidence="4">TSC#14024-0371.13</strain>
        <strain evidence="5">Tucson 14024-0371.13</strain>
    </source>
</reference>
<dbReference type="EMBL" id="CH902622">
    <property type="protein sequence ID" value="KPU74994.1"/>
    <property type="molecule type" value="Genomic_DNA"/>
</dbReference>
<sequence>MPNADRTRAPRPGQRQRGRDKVRTRASTPEGLLESHLHQLFDEQQLLHNLLITHCPSIGLGRADLIPEDFEGESLYGEEVTAEEKPRPQQKSKQDPPKCEAEPETDIEQDPDKDIDGFKAGASKLSGPEQEVDEQDLVILAEAVAASPSRLEELPLMPPRMYSYNIPVAVGHCTPPKLAGQGFDSPFLYPEFIGKTPASRVKYIFTLVDSLVLQMERYLSLAQGPNAEPEPAGKSTGTVPKARSLSQSQQAKPQTWHQAGRAKWAVSGNIPAERDSKLLSQSKPQQITKRRNTPLTLREINSQEPFLEIDLDCEFGMEHIEKYRANKVRGETRPEPEPDRAGRRGDLPAEKSEGKGYGVSDIMEGFGEGDRRQYGEGGDRGHGDKRECGEEGQSQGDGRGRGQGQGDGLGLDHGYGYKQVEEAGHGHGSGAVDGPGQGSCSGSVSGSGSQRGSSRGRTPSREDSGNSGRNGSCQVSPCSPRSIIRHSSTAALTPSCSSGSGNGNGNGPTRPCSPVADDPTTDLIPFDQGRAIFRQMQDETKKQDADAGADADAEADDEESRDVFRSLAREPLKLEEPLNLEPSTSAHSAAQARIIAARAMREQQKTAKNAKKWPKTAAGALRGRKTDGTVKTVKQVPVHPFVNVKRCATWGRLPIPKNRRFVGKRNRFAAFLRRFSGCEDESKAPKSEEEVEKEPEKDSEEKDKDTLPKKKKCILFNEMYEDNQKNTVNSGEKKAAMKAIDEQCAALNEALAPDLDRFMEARTSCVELSQDFWKKDNLFVVEEKKAKPNDLESECILQALMHAAPIPTPSAVIPEVPHVEPYDPLLRDMPQLPPELLDRAQRLKNLLMDKDRLKQQQRLIHLVPPEDPLEAIFLPKLEHRSGGKDIETLEMEKELLLQNHNCDTGSGIKISPDSCAGKGISHGWDSINSLQSGISAASSSADTVYADSSHAYSVVVFEEDTLPMDVYPADDSPEDEKPLRFPTFEKQKSKPGKAPHKAPYEGDEDSSFLNRTNTNNQFGVCNRSSSPSSSPKASAGSMLSGDVFISCCEVDDQLRVAGRVKKVTVAMGQVENMKPEENQKTEDLSDYQSLNEYHSENQIEITEYSSEKDDRQSENAENQSEKVRMLLANPEDQCVKQKALFPPKNWEDSDGNSEGVRAADFGMTAKVVDCVEVTYSDEGEKKKPYTVKKERIPDLGKGRFVPDEFAAMGVRWCREKPLQIEGEPTDGDKVAKKPKKVIDKDGDFRASFKVDEFTLRALLWVGRIPQPGSRLESTDRLFHYMEHFYWSRLTKDSPHFHWFVNEGLFAIHYLLIEKQFKEIDVMANKDLDKELLEYIKMVNKPGGPRVELTDKMAYFMVTSYFKVLHARATQRARPVEDRFLMRSRFAVTVLETFFQEQGLRAYQSNLNCAELLTWSLKHEGRLFAINEEALEYAADRRTVKPDSMIMRTPNQEAFKDFYERQVLPRPDALAINPCLRSIRRYPSENLDDRDGFRCPIKGCGMELVSSQLMTHFLTDHCRRIEELWVKDRMVLLFYPRSYPAEQLYCICVVALRPDTPTSRGVAELPEIINNEELPPRLYYFSVHVPCLLMYCQVSQSIIKKKRKKNHDEDSEEKRVRKSEPSANDPEAQLYIFWLASNENEDFSDIACRLYVYCQDRSVKSNALLNFVVMSQFRGIEDLVNNHPECYLALDHPTMVTLTKDFKELLFLDLRYVSKSQFHHDMSGDESWNL</sequence>
<feature type="region of interest" description="Disordered" evidence="1">
    <location>
        <begin position="682"/>
        <end position="706"/>
    </location>
</feature>
<feature type="region of interest" description="Disordered" evidence="1">
    <location>
        <begin position="76"/>
        <end position="131"/>
    </location>
</feature>
<reference evidence="4" key="3">
    <citation type="submission" date="2015-10" db="EMBL/GenBank/DDBJ databases">
        <authorList>
            <consortium name="FlyBase"/>
        </authorList>
    </citation>
    <scope>NUCLEOTIDE SEQUENCE</scope>
    <source>
        <strain evidence="4">TSC#14024-0371.13</strain>
    </source>
</reference>
<feature type="compositionally biased region" description="Basic and acidic residues" evidence="1">
    <location>
        <begin position="82"/>
        <end position="101"/>
    </location>
</feature>
<feature type="compositionally biased region" description="Polar residues" evidence="1">
    <location>
        <begin position="465"/>
        <end position="496"/>
    </location>
</feature>
<protein>
    <submittedName>
        <fullName evidence="3">Uncharacterized protein, isoform A</fullName>
    </submittedName>
    <submittedName>
        <fullName evidence="4">Uncharacterized protein, isoform B</fullName>
    </submittedName>
</protein>
<feature type="domain" description="DUF4729" evidence="2">
    <location>
        <begin position="1493"/>
        <end position="1699"/>
    </location>
</feature>
<feature type="region of interest" description="Disordered" evidence="1">
    <location>
        <begin position="326"/>
        <end position="524"/>
    </location>
</feature>
<feature type="compositionally biased region" description="Polar residues" evidence="1">
    <location>
        <begin position="278"/>
        <end position="293"/>
    </location>
</feature>
<feature type="compositionally biased region" description="Basic and acidic residues" evidence="1">
    <location>
        <begin position="368"/>
        <end position="389"/>
    </location>
</feature>